<dbReference type="InParanoid" id="A0A165BBK8"/>
<keyword evidence="3" id="KW-1185">Reference proteome</keyword>
<reference evidence="2 3" key="1">
    <citation type="journal article" date="2016" name="Mol. Biol. Evol.">
        <title>Comparative Genomics of Early-Diverging Mushroom-Forming Fungi Provides Insights into the Origins of Lignocellulose Decay Capabilities.</title>
        <authorList>
            <person name="Nagy L.G."/>
            <person name="Riley R."/>
            <person name="Tritt A."/>
            <person name="Adam C."/>
            <person name="Daum C."/>
            <person name="Floudas D."/>
            <person name="Sun H."/>
            <person name="Yadav J.S."/>
            <person name="Pangilinan J."/>
            <person name="Larsson K.H."/>
            <person name="Matsuura K."/>
            <person name="Barry K."/>
            <person name="Labutti K."/>
            <person name="Kuo R."/>
            <person name="Ohm R.A."/>
            <person name="Bhattacharya S.S."/>
            <person name="Shirouzu T."/>
            <person name="Yoshinaga Y."/>
            <person name="Martin F.M."/>
            <person name="Grigoriev I.V."/>
            <person name="Hibbett D.S."/>
        </authorList>
    </citation>
    <scope>NUCLEOTIDE SEQUENCE [LARGE SCALE GENOMIC DNA]</scope>
    <source>
        <strain evidence="2 3">93-53</strain>
    </source>
</reference>
<keyword evidence="1" id="KW-1133">Transmembrane helix</keyword>
<protein>
    <submittedName>
        <fullName evidence="2">Uncharacterized protein</fullName>
    </submittedName>
</protein>
<name>A0A165BBK8_9APHY</name>
<feature type="transmembrane region" description="Helical" evidence="1">
    <location>
        <begin position="18"/>
        <end position="37"/>
    </location>
</feature>
<gene>
    <name evidence="2" type="ORF">LAESUDRAFT_533045</name>
</gene>
<feature type="transmembrane region" description="Helical" evidence="1">
    <location>
        <begin position="130"/>
        <end position="149"/>
    </location>
</feature>
<evidence type="ECO:0000256" key="1">
    <source>
        <dbReference type="SAM" id="Phobius"/>
    </source>
</evidence>
<keyword evidence="1" id="KW-0472">Membrane</keyword>
<organism evidence="2 3">
    <name type="scientific">Laetiporus sulphureus 93-53</name>
    <dbReference type="NCBI Taxonomy" id="1314785"/>
    <lineage>
        <taxon>Eukaryota</taxon>
        <taxon>Fungi</taxon>
        <taxon>Dikarya</taxon>
        <taxon>Basidiomycota</taxon>
        <taxon>Agaricomycotina</taxon>
        <taxon>Agaricomycetes</taxon>
        <taxon>Polyporales</taxon>
        <taxon>Laetiporus</taxon>
    </lineage>
</organism>
<keyword evidence="1" id="KW-0812">Transmembrane</keyword>
<evidence type="ECO:0000313" key="2">
    <source>
        <dbReference type="EMBL" id="KZT00682.1"/>
    </source>
</evidence>
<proteinExistence type="predicted"/>
<dbReference type="AlphaFoldDB" id="A0A165BBK8"/>
<dbReference type="RefSeq" id="XP_040758422.1">
    <property type="nucleotide sequence ID" value="XM_040902843.1"/>
</dbReference>
<accession>A0A165BBK8</accession>
<feature type="transmembrane region" description="Helical" evidence="1">
    <location>
        <begin position="49"/>
        <end position="68"/>
    </location>
</feature>
<dbReference type="EMBL" id="KV427680">
    <property type="protein sequence ID" value="KZT00682.1"/>
    <property type="molecule type" value="Genomic_DNA"/>
</dbReference>
<evidence type="ECO:0000313" key="3">
    <source>
        <dbReference type="Proteomes" id="UP000076871"/>
    </source>
</evidence>
<dbReference type="GeneID" id="63819874"/>
<feature type="transmembrane region" description="Helical" evidence="1">
    <location>
        <begin position="105"/>
        <end position="124"/>
    </location>
</feature>
<sequence length="171" mass="18443">MFTRIACIARVASRVARIAAGLTGVSMGIARVWLTALRAARSSHNVRDGIVWAILSMFTWITCIARVASGVVRISAGLTGVSFGITRVWLAALRAARSAHNVRRGIVWTILSMFTWIACIARVASGVARITAGLIGVSMGVARVWLAALRAARSSYNIWRGNVWTILSMFA</sequence>
<dbReference type="Proteomes" id="UP000076871">
    <property type="component" value="Unassembled WGS sequence"/>
</dbReference>